<protein>
    <submittedName>
        <fullName evidence="1">Uncharacterized protein</fullName>
    </submittedName>
</protein>
<dbReference type="Gene3D" id="3.30.70.2130">
    <property type="entry name" value="Metalloenzyme domain"/>
    <property type="match status" value="1"/>
</dbReference>
<dbReference type="PANTHER" id="PTHR31209:SF0">
    <property type="entry name" value="METALLOENZYME DOMAIN-CONTAINING PROTEIN"/>
    <property type="match status" value="1"/>
</dbReference>
<dbReference type="PANTHER" id="PTHR31209">
    <property type="entry name" value="COFACTOR-INDEPENDENT PHOSPHOGLYCERATE MUTASE"/>
    <property type="match status" value="1"/>
</dbReference>
<name>X1TRT9_9ZZZZ</name>
<dbReference type="InterPro" id="IPR042253">
    <property type="entry name" value="Pglycerate_mutase_ApgM_sf"/>
</dbReference>
<dbReference type="Pfam" id="PF10143">
    <property type="entry name" value="PhosphMutase"/>
    <property type="match status" value="1"/>
</dbReference>
<gene>
    <name evidence="1" type="ORF">S12H4_50697</name>
</gene>
<feature type="non-terminal residue" evidence="1">
    <location>
        <position position="133"/>
    </location>
</feature>
<organism evidence="1">
    <name type="scientific">marine sediment metagenome</name>
    <dbReference type="NCBI Taxonomy" id="412755"/>
    <lineage>
        <taxon>unclassified sequences</taxon>
        <taxon>metagenomes</taxon>
        <taxon>ecological metagenomes</taxon>
    </lineage>
</organism>
<dbReference type="EMBL" id="BARW01031959">
    <property type="protein sequence ID" value="GAJ08043.1"/>
    <property type="molecule type" value="Genomic_DNA"/>
</dbReference>
<accession>X1TRT9</accession>
<sequence>MGIGMELTSRDLACRGNFATMDESGIITDRRAGRIPTKLNEKICRIMQDKINQIRGAEIIIRPGKEHRFVVVFRGKGLEEGLSDADPQVVGEKLKYTEPLRSEADKAAKIINEFIDKAIEILKEHSPTNAVLL</sequence>
<dbReference type="GO" id="GO:0004619">
    <property type="term" value="F:phosphoglycerate mutase activity"/>
    <property type="evidence" value="ECO:0007669"/>
    <property type="project" value="InterPro"/>
</dbReference>
<proteinExistence type="predicted"/>
<reference evidence="1" key="1">
    <citation type="journal article" date="2014" name="Front. Microbiol.">
        <title>High frequency of phylogenetically diverse reductive dehalogenase-homologous genes in deep subseafloor sedimentary metagenomes.</title>
        <authorList>
            <person name="Kawai M."/>
            <person name="Futagami T."/>
            <person name="Toyoda A."/>
            <person name="Takaki Y."/>
            <person name="Nishi S."/>
            <person name="Hori S."/>
            <person name="Arai W."/>
            <person name="Tsubouchi T."/>
            <person name="Morono Y."/>
            <person name="Uchiyama I."/>
            <person name="Ito T."/>
            <person name="Fujiyama A."/>
            <person name="Inagaki F."/>
            <person name="Takami H."/>
        </authorList>
    </citation>
    <scope>NUCLEOTIDE SEQUENCE</scope>
    <source>
        <strain evidence="1">Expedition CK06-06</strain>
    </source>
</reference>
<dbReference type="AlphaFoldDB" id="X1TRT9"/>
<dbReference type="InterPro" id="IPR004456">
    <property type="entry name" value="Pglycerate_mutase_ApgM"/>
</dbReference>
<evidence type="ECO:0000313" key="1">
    <source>
        <dbReference type="EMBL" id="GAJ08043.1"/>
    </source>
</evidence>
<comment type="caution">
    <text evidence="1">The sequence shown here is derived from an EMBL/GenBank/DDBJ whole genome shotgun (WGS) entry which is preliminary data.</text>
</comment>